<dbReference type="InterPro" id="IPR036318">
    <property type="entry name" value="FAD-bd_PCMH-like_sf"/>
</dbReference>
<dbReference type="GO" id="GO:0005886">
    <property type="term" value="C:plasma membrane"/>
    <property type="evidence" value="ECO:0007669"/>
    <property type="project" value="TreeGrafter"/>
</dbReference>
<dbReference type="SUPFAM" id="SSF54631">
    <property type="entry name" value="CBS-domain pair"/>
    <property type="match status" value="1"/>
</dbReference>
<keyword evidence="3 4" id="KW-0129">CBS domain</keyword>
<dbReference type="CDD" id="cd04590">
    <property type="entry name" value="CBS_pair_CorC_HlyC_assoc"/>
    <property type="match status" value="1"/>
</dbReference>
<feature type="region of interest" description="Disordered" evidence="5">
    <location>
        <begin position="1"/>
        <end position="23"/>
    </location>
</feature>
<dbReference type="InterPro" id="IPR046342">
    <property type="entry name" value="CBS_dom_sf"/>
</dbReference>
<proteinExistence type="inferred from homology"/>
<dbReference type="GeneID" id="29273640"/>
<dbReference type="PROSITE" id="PS51371">
    <property type="entry name" value="CBS"/>
    <property type="match status" value="2"/>
</dbReference>
<feature type="domain" description="CBS" evidence="6">
    <location>
        <begin position="92"/>
        <end position="151"/>
    </location>
</feature>
<name>A0A1L5BM39_SPHIB</name>
<dbReference type="InterPro" id="IPR044751">
    <property type="entry name" value="Ion_transp-like_CBS"/>
</dbReference>
<evidence type="ECO:0000256" key="3">
    <source>
        <dbReference type="ARBA" id="ARBA00023122"/>
    </source>
</evidence>
<dbReference type="Pfam" id="PF03471">
    <property type="entry name" value="CorC_HlyC"/>
    <property type="match status" value="1"/>
</dbReference>
<dbReference type="SMART" id="SM01091">
    <property type="entry name" value="CorC_HlyC"/>
    <property type="match status" value="1"/>
</dbReference>
<keyword evidence="2" id="KW-0677">Repeat</keyword>
<dbReference type="InterPro" id="IPR000644">
    <property type="entry name" value="CBS_dom"/>
</dbReference>
<feature type="compositionally biased region" description="Acidic residues" evidence="5">
    <location>
        <begin position="47"/>
        <end position="59"/>
    </location>
</feature>
<reference evidence="7 8" key="1">
    <citation type="journal article" date="2012" name="J. Bacteriol.">
        <title>Genome sequence of Sphingobium indicum B90A, a hexachlorocyclohexane-degrading bacterium.</title>
        <authorList>
            <person name="Anand S."/>
            <person name="Sangwan N."/>
            <person name="Lata P."/>
            <person name="Kaur J."/>
            <person name="Dua A."/>
            <person name="Singh A.K."/>
            <person name="Verma M."/>
            <person name="Kaur J."/>
            <person name="Khurana J.P."/>
            <person name="Khurana P."/>
            <person name="Mathur S."/>
            <person name="Lal R."/>
        </authorList>
    </citation>
    <scope>NUCLEOTIDE SEQUENCE [LARGE SCALE GENOMIC DNA]</scope>
    <source>
        <strain evidence="8">DSM 16412 / CCM 7286 / MTCC 6364 / B90A</strain>
    </source>
</reference>
<organism evidence="7 8">
    <name type="scientific">Sphingobium indicum (strain DSM 16412 / CCM 7286 / MTCC 6364 / B90A)</name>
    <dbReference type="NCBI Taxonomy" id="861109"/>
    <lineage>
        <taxon>Bacteria</taxon>
        <taxon>Pseudomonadati</taxon>
        <taxon>Pseudomonadota</taxon>
        <taxon>Alphaproteobacteria</taxon>
        <taxon>Sphingomonadales</taxon>
        <taxon>Sphingomonadaceae</taxon>
        <taxon>Sphingobium</taxon>
    </lineage>
</organism>
<dbReference type="Pfam" id="PF00571">
    <property type="entry name" value="CBS"/>
    <property type="match status" value="2"/>
</dbReference>
<dbReference type="Gene3D" id="3.10.580.10">
    <property type="entry name" value="CBS-domain"/>
    <property type="match status" value="1"/>
</dbReference>
<dbReference type="Proteomes" id="UP000004550">
    <property type="component" value="Chromosome"/>
</dbReference>
<accession>A0A1L5BM39</accession>
<dbReference type="FunFam" id="3.10.580.10:FF:000002">
    <property type="entry name" value="Magnesium/cobalt efflux protein CorC"/>
    <property type="match status" value="1"/>
</dbReference>
<feature type="region of interest" description="Disordered" evidence="5">
    <location>
        <begin position="43"/>
        <end position="69"/>
    </location>
</feature>
<dbReference type="InterPro" id="IPR016169">
    <property type="entry name" value="FAD-bd_PCMH_sub2"/>
</dbReference>
<evidence type="ECO:0000259" key="6">
    <source>
        <dbReference type="PROSITE" id="PS51371"/>
    </source>
</evidence>
<evidence type="ECO:0000256" key="5">
    <source>
        <dbReference type="SAM" id="MobiDB-lite"/>
    </source>
</evidence>
<dbReference type="GO" id="GO:0050660">
    <property type="term" value="F:flavin adenine dinucleotide binding"/>
    <property type="evidence" value="ECO:0007669"/>
    <property type="project" value="InterPro"/>
</dbReference>
<gene>
    <name evidence="7" type="ORF">SIDU_05055</name>
</gene>
<evidence type="ECO:0000256" key="4">
    <source>
        <dbReference type="PROSITE-ProRule" id="PRU00703"/>
    </source>
</evidence>
<dbReference type="RefSeq" id="WP_007685013.1">
    <property type="nucleotide sequence ID" value="NZ_CP013070.1"/>
</dbReference>
<dbReference type="SUPFAM" id="SSF56176">
    <property type="entry name" value="FAD-binding/transporter-associated domain-like"/>
    <property type="match status" value="1"/>
</dbReference>
<dbReference type="InterPro" id="IPR005170">
    <property type="entry name" value="Transptr-assoc_dom"/>
</dbReference>
<dbReference type="KEGG" id="sinb:SIDU_05055"/>
<sequence>MAEGSPKDGNGSKESDSSSHEGGLWNGLKSLLFGDEESHSLRRELEDALDEYDEEEQEEGASPPAKGDLSAIERQMVRNLLHFSEHTVDDVAVPRADIIAIEENASFADLAALFAEAGHSRIPVYRENLDTIVGMIHIRDAFAILAGKAPVPDRLEPLIRQPLYVPESMGALDLLAEMRAKRTHLAIVLDEYSGTEGLLTFEDLVEEIVGEVEDEHDEEPEAMLVPLDGGLWEADARAELEDVAKEIDEKLAEVEEDVDTLGGLAFVIAGRVPEPGEIVEHAQSGWKLEILDSDGRRVSRLRLHPPAEREMEEEG</sequence>
<feature type="domain" description="CBS" evidence="6">
    <location>
        <begin position="158"/>
        <end position="218"/>
    </location>
</feature>
<dbReference type="PANTHER" id="PTHR22777:SF27">
    <property type="entry name" value="MAGNESIUM AND COBALT EFFLUX PROTEIN CORC"/>
    <property type="match status" value="1"/>
</dbReference>
<evidence type="ECO:0000313" key="7">
    <source>
        <dbReference type="EMBL" id="APL93924.1"/>
    </source>
</evidence>
<protein>
    <submittedName>
        <fullName evidence="7">Magnesium/cobalt efflux protein</fullName>
    </submittedName>
</protein>
<comment type="similarity">
    <text evidence="1">Belongs to the UPF0053 family. Hemolysin C subfamily.</text>
</comment>
<dbReference type="AlphaFoldDB" id="A0A1L5BM39"/>
<evidence type="ECO:0000256" key="2">
    <source>
        <dbReference type="ARBA" id="ARBA00022737"/>
    </source>
</evidence>
<evidence type="ECO:0000313" key="8">
    <source>
        <dbReference type="Proteomes" id="UP000004550"/>
    </source>
</evidence>
<dbReference type="Gene3D" id="3.30.465.10">
    <property type="match status" value="1"/>
</dbReference>
<evidence type="ECO:0000256" key="1">
    <source>
        <dbReference type="ARBA" id="ARBA00006446"/>
    </source>
</evidence>
<dbReference type="PANTHER" id="PTHR22777">
    <property type="entry name" value="HEMOLYSIN-RELATED"/>
    <property type="match status" value="1"/>
</dbReference>
<dbReference type="EMBL" id="CP013070">
    <property type="protein sequence ID" value="APL93924.1"/>
    <property type="molecule type" value="Genomic_DNA"/>
</dbReference>
<feature type="compositionally biased region" description="Basic and acidic residues" evidence="5">
    <location>
        <begin position="10"/>
        <end position="19"/>
    </location>
</feature>